<dbReference type="Pfam" id="PF00225">
    <property type="entry name" value="Kinesin"/>
    <property type="match status" value="1"/>
</dbReference>
<dbReference type="EMBL" id="BGPR01051969">
    <property type="protein sequence ID" value="GBO28866.1"/>
    <property type="molecule type" value="Genomic_DNA"/>
</dbReference>
<organism evidence="10 11">
    <name type="scientific">Araneus ventricosus</name>
    <name type="common">Orbweaver spider</name>
    <name type="synonym">Epeira ventricosa</name>
    <dbReference type="NCBI Taxonomy" id="182803"/>
    <lineage>
        <taxon>Eukaryota</taxon>
        <taxon>Metazoa</taxon>
        <taxon>Ecdysozoa</taxon>
        <taxon>Arthropoda</taxon>
        <taxon>Chelicerata</taxon>
        <taxon>Arachnida</taxon>
        <taxon>Araneae</taxon>
        <taxon>Araneomorphae</taxon>
        <taxon>Entelegynae</taxon>
        <taxon>Araneoidea</taxon>
        <taxon>Araneidae</taxon>
        <taxon>Araneus</taxon>
    </lineage>
</organism>
<dbReference type="Gene3D" id="3.40.850.10">
    <property type="entry name" value="Kinesin motor domain"/>
    <property type="match status" value="1"/>
</dbReference>
<keyword evidence="11" id="KW-1185">Reference proteome</keyword>
<keyword evidence="6 8" id="KW-0505">Motor protein</keyword>
<feature type="domain" description="Kinesin motor" evidence="9">
    <location>
        <begin position="1"/>
        <end position="88"/>
    </location>
</feature>
<name>A0A4Y2VX36_ARAVE</name>
<keyword evidence="3 8" id="KW-0547">Nucleotide-binding</keyword>
<evidence type="ECO:0000256" key="8">
    <source>
        <dbReference type="PROSITE-ProRule" id="PRU00283"/>
    </source>
</evidence>
<accession>A0A4Y2VX36</accession>
<proteinExistence type="inferred from homology"/>
<keyword evidence="5" id="KW-0175">Coiled coil</keyword>
<comment type="caution">
    <text evidence="10">The sequence shown here is derived from an EMBL/GenBank/DDBJ whole genome shotgun (WGS) entry which is preliminary data.</text>
</comment>
<dbReference type="Proteomes" id="UP000499080">
    <property type="component" value="Unassembled WGS sequence"/>
</dbReference>
<keyword evidence="4 8" id="KW-0067">ATP-binding</keyword>
<evidence type="ECO:0000256" key="1">
    <source>
        <dbReference type="ARBA" id="ARBA00004245"/>
    </source>
</evidence>
<dbReference type="PROSITE" id="PS50067">
    <property type="entry name" value="KINESIN_MOTOR_2"/>
    <property type="match status" value="1"/>
</dbReference>
<keyword evidence="2" id="KW-0493">Microtubule</keyword>
<reference evidence="10 11" key="1">
    <citation type="journal article" date="2019" name="Sci. Rep.">
        <title>Orb-weaving spider Araneus ventricosus genome elucidates the spidroin gene catalogue.</title>
        <authorList>
            <person name="Kono N."/>
            <person name="Nakamura H."/>
            <person name="Ohtoshi R."/>
            <person name="Moran D.A.P."/>
            <person name="Shinohara A."/>
            <person name="Yoshida Y."/>
            <person name="Fujiwara M."/>
            <person name="Mori M."/>
            <person name="Tomita M."/>
            <person name="Arakawa K."/>
        </authorList>
    </citation>
    <scope>NUCLEOTIDE SEQUENCE [LARGE SCALE GENOMIC DNA]</scope>
</reference>
<comment type="similarity">
    <text evidence="8">Belongs to the TRAFAC class myosin-kinesin ATPase superfamily. Kinesin family.</text>
</comment>
<keyword evidence="7" id="KW-0206">Cytoskeleton</keyword>
<evidence type="ECO:0000256" key="3">
    <source>
        <dbReference type="ARBA" id="ARBA00022741"/>
    </source>
</evidence>
<gene>
    <name evidence="10" type="primary">Kif19</name>
    <name evidence="10" type="ORF">AVEN_197095_1</name>
</gene>
<evidence type="ECO:0000256" key="2">
    <source>
        <dbReference type="ARBA" id="ARBA00022701"/>
    </source>
</evidence>
<dbReference type="PANTHER" id="PTHR47968:SF13">
    <property type="entry name" value="KINESIN-LIKE PROTEIN KIF19 ISOFORM X1"/>
    <property type="match status" value="1"/>
</dbReference>
<dbReference type="GO" id="GO:0003777">
    <property type="term" value="F:microtubule motor activity"/>
    <property type="evidence" value="ECO:0007669"/>
    <property type="project" value="InterPro"/>
</dbReference>
<dbReference type="GO" id="GO:0005874">
    <property type="term" value="C:microtubule"/>
    <property type="evidence" value="ECO:0007669"/>
    <property type="project" value="UniProtKB-KW"/>
</dbReference>
<dbReference type="InterPro" id="IPR036961">
    <property type="entry name" value="Kinesin_motor_dom_sf"/>
</dbReference>
<dbReference type="InterPro" id="IPR027640">
    <property type="entry name" value="Kinesin-like_fam"/>
</dbReference>
<evidence type="ECO:0000259" key="9">
    <source>
        <dbReference type="PROSITE" id="PS50067"/>
    </source>
</evidence>
<feature type="binding site" evidence="8">
    <location>
        <begin position="39"/>
        <end position="46"/>
    </location>
    <ligand>
        <name>ATP</name>
        <dbReference type="ChEBI" id="CHEBI:30616"/>
    </ligand>
</feature>
<dbReference type="GO" id="GO:0007018">
    <property type="term" value="P:microtubule-based movement"/>
    <property type="evidence" value="ECO:0007669"/>
    <property type="project" value="InterPro"/>
</dbReference>
<keyword evidence="7" id="KW-0963">Cytoplasm</keyword>
<evidence type="ECO:0000313" key="10">
    <source>
        <dbReference type="EMBL" id="GBO28866.1"/>
    </source>
</evidence>
<dbReference type="AlphaFoldDB" id="A0A4Y2VX36"/>
<dbReference type="PANTHER" id="PTHR47968">
    <property type="entry name" value="CENTROMERE PROTEIN E"/>
    <property type="match status" value="1"/>
</dbReference>
<evidence type="ECO:0000256" key="7">
    <source>
        <dbReference type="ARBA" id="ARBA00023212"/>
    </source>
</evidence>
<evidence type="ECO:0000256" key="5">
    <source>
        <dbReference type="ARBA" id="ARBA00023054"/>
    </source>
</evidence>
<protein>
    <submittedName>
        <fullName evidence="10">Kinesin-like protein KIF19</fullName>
    </submittedName>
</protein>
<evidence type="ECO:0000256" key="6">
    <source>
        <dbReference type="ARBA" id="ARBA00023175"/>
    </source>
</evidence>
<dbReference type="InterPro" id="IPR001752">
    <property type="entry name" value="Kinesin_motor_dom"/>
</dbReference>
<dbReference type="GO" id="GO:0008017">
    <property type="term" value="F:microtubule binding"/>
    <property type="evidence" value="ECO:0007669"/>
    <property type="project" value="InterPro"/>
</dbReference>
<sequence>MKNLVWEILYISEEVYEKTTKNLVENVVDGYNGTVFAYGATGSGKTHTMVGVDDEPGIMVRALQDLFKEVDLKNKMYDVSMSYLEVRI</sequence>
<dbReference type="InterPro" id="IPR027417">
    <property type="entry name" value="P-loop_NTPase"/>
</dbReference>
<comment type="subcellular location">
    <subcellularLocation>
        <location evidence="1">Cytoplasm</location>
        <location evidence="1">Cytoskeleton</location>
    </subcellularLocation>
</comment>
<dbReference type="GO" id="GO:0005524">
    <property type="term" value="F:ATP binding"/>
    <property type="evidence" value="ECO:0007669"/>
    <property type="project" value="UniProtKB-UniRule"/>
</dbReference>
<dbReference type="OrthoDB" id="6489156at2759"/>
<evidence type="ECO:0000256" key="4">
    <source>
        <dbReference type="ARBA" id="ARBA00022840"/>
    </source>
</evidence>
<dbReference type="SUPFAM" id="SSF52540">
    <property type="entry name" value="P-loop containing nucleoside triphosphate hydrolases"/>
    <property type="match status" value="1"/>
</dbReference>
<evidence type="ECO:0000313" key="11">
    <source>
        <dbReference type="Proteomes" id="UP000499080"/>
    </source>
</evidence>